<dbReference type="Proteomes" id="UP001346149">
    <property type="component" value="Unassembled WGS sequence"/>
</dbReference>
<name>A0AAN7MB57_TRANT</name>
<dbReference type="InterPro" id="IPR038538">
    <property type="entry name" value="MTERF_sf"/>
</dbReference>
<proteinExistence type="predicted"/>
<keyword evidence="2" id="KW-1185">Reference proteome</keyword>
<reference evidence="1 2" key="1">
    <citation type="journal article" date="2023" name="Hortic Res">
        <title>Pangenome of water caltrop reveals structural variations and asymmetric subgenome divergence after allopolyploidization.</title>
        <authorList>
            <person name="Zhang X."/>
            <person name="Chen Y."/>
            <person name="Wang L."/>
            <person name="Yuan Y."/>
            <person name="Fang M."/>
            <person name="Shi L."/>
            <person name="Lu R."/>
            <person name="Comes H.P."/>
            <person name="Ma Y."/>
            <person name="Chen Y."/>
            <person name="Huang G."/>
            <person name="Zhou Y."/>
            <person name="Zheng Z."/>
            <person name="Qiu Y."/>
        </authorList>
    </citation>
    <scope>NUCLEOTIDE SEQUENCE [LARGE SCALE GENOMIC DNA]</scope>
    <source>
        <strain evidence="1">F231</strain>
    </source>
</reference>
<comment type="caution">
    <text evidence="1">The sequence shown here is derived from an EMBL/GenBank/DDBJ whole genome shotgun (WGS) entry which is preliminary data.</text>
</comment>
<organism evidence="1 2">
    <name type="scientific">Trapa natans</name>
    <name type="common">Water chestnut</name>
    <dbReference type="NCBI Taxonomy" id="22666"/>
    <lineage>
        <taxon>Eukaryota</taxon>
        <taxon>Viridiplantae</taxon>
        <taxon>Streptophyta</taxon>
        <taxon>Embryophyta</taxon>
        <taxon>Tracheophyta</taxon>
        <taxon>Spermatophyta</taxon>
        <taxon>Magnoliopsida</taxon>
        <taxon>eudicotyledons</taxon>
        <taxon>Gunneridae</taxon>
        <taxon>Pentapetalae</taxon>
        <taxon>rosids</taxon>
        <taxon>malvids</taxon>
        <taxon>Myrtales</taxon>
        <taxon>Lythraceae</taxon>
        <taxon>Trapa</taxon>
    </lineage>
</organism>
<dbReference type="Gene3D" id="1.25.70.10">
    <property type="entry name" value="Transcription termination factor 3, mitochondrial"/>
    <property type="match status" value="1"/>
</dbReference>
<dbReference type="AlphaFoldDB" id="A0AAN7MB57"/>
<accession>A0AAN7MB57</accession>
<evidence type="ECO:0000313" key="1">
    <source>
        <dbReference type="EMBL" id="KAK4802710.1"/>
    </source>
</evidence>
<gene>
    <name evidence="1" type="ORF">SAY86_000913</name>
</gene>
<evidence type="ECO:0000313" key="2">
    <source>
        <dbReference type="Proteomes" id="UP001346149"/>
    </source>
</evidence>
<protein>
    <submittedName>
        <fullName evidence="1">Uncharacterized protein</fullName>
    </submittedName>
</protein>
<dbReference type="EMBL" id="JAXQNO010000002">
    <property type="protein sequence ID" value="KAK4802710.1"/>
    <property type="molecule type" value="Genomic_DNA"/>
</dbReference>
<sequence length="77" mass="8463">MANAARQFGGRADKLQERLDCFVRSDLDANVISDLVKQAPTVHNQSKDTTKKTIDCLTKENAIIFGVPMVEGKGEVK</sequence>